<dbReference type="AlphaFoldDB" id="A0A9D2EIZ6"/>
<dbReference type="Pfam" id="PF00487">
    <property type="entry name" value="FA_desaturase"/>
    <property type="match status" value="1"/>
</dbReference>
<dbReference type="InterPro" id="IPR005804">
    <property type="entry name" value="FA_desaturase_dom"/>
</dbReference>
<evidence type="ECO:0000313" key="3">
    <source>
        <dbReference type="EMBL" id="HIZ38260.1"/>
    </source>
</evidence>
<feature type="transmembrane region" description="Helical" evidence="1">
    <location>
        <begin position="200"/>
        <end position="218"/>
    </location>
</feature>
<feature type="domain" description="Fatty acid desaturase" evidence="2">
    <location>
        <begin position="64"/>
        <end position="322"/>
    </location>
</feature>
<reference evidence="3" key="2">
    <citation type="submission" date="2021-04" db="EMBL/GenBank/DDBJ databases">
        <authorList>
            <person name="Gilroy R."/>
        </authorList>
    </citation>
    <scope>NUCLEOTIDE SEQUENCE</scope>
    <source>
        <strain evidence="3">ChiGjej4B4-7305</strain>
    </source>
</reference>
<dbReference type="InterPro" id="IPR012171">
    <property type="entry name" value="Fatty_acid_desaturase"/>
</dbReference>
<dbReference type="GO" id="GO:0008610">
    <property type="term" value="P:lipid biosynthetic process"/>
    <property type="evidence" value="ECO:0007669"/>
    <property type="project" value="UniProtKB-ARBA"/>
</dbReference>
<comment type="caution">
    <text evidence="3">The sequence shown here is derived from an EMBL/GenBank/DDBJ whole genome shotgun (WGS) entry which is preliminary data.</text>
</comment>
<dbReference type="PIRSF" id="PIRSF015921">
    <property type="entry name" value="FA_sphinglp_des"/>
    <property type="match status" value="1"/>
</dbReference>
<protein>
    <submittedName>
        <fullName evidence="3">Acyl-CoA desaturase</fullName>
    </submittedName>
</protein>
<dbReference type="PANTHER" id="PTHR19353">
    <property type="entry name" value="FATTY ACID DESATURASE 2"/>
    <property type="match status" value="1"/>
</dbReference>
<dbReference type="Proteomes" id="UP000824037">
    <property type="component" value="Unassembled WGS sequence"/>
</dbReference>
<feature type="transmembrane region" description="Helical" evidence="1">
    <location>
        <begin position="67"/>
        <end position="85"/>
    </location>
</feature>
<proteinExistence type="predicted"/>
<name>A0A9D2EIZ6_9MICO</name>
<organism evidence="3 4">
    <name type="scientific">Candidatus Ruania gallistercoris</name>
    <dbReference type="NCBI Taxonomy" id="2838746"/>
    <lineage>
        <taxon>Bacteria</taxon>
        <taxon>Bacillati</taxon>
        <taxon>Actinomycetota</taxon>
        <taxon>Actinomycetes</taxon>
        <taxon>Micrococcales</taxon>
        <taxon>Ruaniaceae</taxon>
        <taxon>Ruania</taxon>
    </lineage>
</organism>
<evidence type="ECO:0000259" key="2">
    <source>
        <dbReference type="Pfam" id="PF00487"/>
    </source>
</evidence>
<gene>
    <name evidence="3" type="ORF">H9815_20980</name>
</gene>
<dbReference type="EMBL" id="DXBY01000353">
    <property type="protein sequence ID" value="HIZ38260.1"/>
    <property type="molecule type" value="Genomic_DNA"/>
</dbReference>
<feature type="transmembrane region" description="Helical" evidence="1">
    <location>
        <begin position="39"/>
        <end position="60"/>
    </location>
</feature>
<evidence type="ECO:0000313" key="4">
    <source>
        <dbReference type="Proteomes" id="UP000824037"/>
    </source>
</evidence>
<dbReference type="GO" id="GO:0016020">
    <property type="term" value="C:membrane"/>
    <property type="evidence" value="ECO:0007669"/>
    <property type="project" value="TreeGrafter"/>
</dbReference>
<keyword evidence="1" id="KW-1133">Transmembrane helix</keyword>
<reference evidence="3" key="1">
    <citation type="journal article" date="2021" name="PeerJ">
        <title>Extensive microbial diversity within the chicken gut microbiome revealed by metagenomics and culture.</title>
        <authorList>
            <person name="Gilroy R."/>
            <person name="Ravi A."/>
            <person name="Getino M."/>
            <person name="Pursley I."/>
            <person name="Horton D.L."/>
            <person name="Alikhan N.F."/>
            <person name="Baker D."/>
            <person name="Gharbi K."/>
            <person name="Hall N."/>
            <person name="Watson M."/>
            <person name="Adriaenssens E.M."/>
            <person name="Foster-Nyarko E."/>
            <person name="Jarju S."/>
            <person name="Secka A."/>
            <person name="Antonio M."/>
            <person name="Oren A."/>
            <person name="Chaudhuri R.R."/>
            <person name="La Ragione R."/>
            <person name="Hildebrand F."/>
            <person name="Pallen M.J."/>
        </authorList>
    </citation>
    <scope>NUCLEOTIDE SEQUENCE</scope>
    <source>
        <strain evidence="3">ChiGjej4B4-7305</strain>
    </source>
</reference>
<accession>A0A9D2EIZ6</accession>
<keyword evidence="1" id="KW-0812">Transmembrane</keyword>
<dbReference type="CDD" id="cd03506">
    <property type="entry name" value="Delta6-FADS-like"/>
    <property type="match status" value="1"/>
</dbReference>
<sequence length="357" mass="39397">MTTTAASTSRATRNPQRDFLELSRRVKAAGLLNRRPGWYISRGVVLLAGFAGATALLLMLGSSPWQLAVAALFGVLFTQAAFLGHDAAHQQVFSTGPRNELLSQLIANLVVGLSHGWWAFKHGRHHANPNVIGKDGDIATGALVFDPDDVPERTGIVGWITRHQGWLFFPMLTLEGLNLHVSAIKTIINDEQMHRRGLEAALLAIRLIGFPALVVVAVGPVMAVAFLAVQLVVFGVYMGATFAPNHKGMPLLPKESRVDFLRRQVMTSRNIRGGMLMTWGMGGLNYQIEHHLFPRMPSVNLRQTRRIVREYCAERQIPYTETGLFAAYGIVIRYLNRVGLGEADPFECPIVASYRPV</sequence>
<keyword evidence="1" id="KW-0472">Membrane</keyword>
<dbReference type="PANTHER" id="PTHR19353:SF19">
    <property type="entry name" value="DELTA(5) FATTY ACID DESATURASE C-RELATED"/>
    <property type="match status" value="1"/>
</dbReference>
<evidence type="ECO:0000256" key="1">
    <source>
        <dbReference type="SAM" id="Phobius"/>
    </source>
</evidence>
<dbReference type="GO" id="GO:0016717">
    <property type="term" value="F:oxidoreductase activity, acting on paired donors, with oxidation of a pair of donors resulting in the reduction of molecular oxygen to two molecules of water"/>
    <property type="evidence" value="ECO:0007669"/>
    <property type="project" value="TreeGrafter"/>
</dbReference>